<dbReference type="Gene3D" id="3.30.450.20">
    <property type="entry name" value="PAS domain"/>
    <property type="match status" value="1"/>
</dbReference>
<dbReference type="InterPro" id="IPR029787">
    <property type="entry name" value="Nucleotide_cyclase"/>
</dbReference>
<dbReference type="GO" id="GO:0000160">
    <property type="term" value="P:phosphorelay signal transduction system"/>
    <property type="evidence" value="ECO:0007669"/>
    <property type="project" value="InterPro"/>
</dbReference>
<dbReference type="AlphaFoldDB" id="A0A0C1Y4I2"/>
<dbReference type="CDD" id="cd17534">
    <property type="entry name" value="REC_DC-like"/>
    <property type="match status" value="1"/>
</dbReference>
<dbReference type="PANTHER" id="PTHR44757">
    <property type="entry name" value="DIGUANYLATE CYCLASE DGCP"/>
    <property type="match status" value="1"/>
</dbReference>
<dbReference type="SMART" id="SM00448">
    <property type="entry name" value="REC"/>
    <property type="match status" value="1"/>
</dbReference>
<dbReference type="Gene3D" id="3.40.50.2300">
    <property type="match status" value="1"/>
</dbReference>
<sequence>MPRCTVLVVEDEVVIAMDLQATLIKLGYDVPTIATSGEDAIHQAIALQPDIVLMDIHLGQGLDGIDAAQQIVETLEIPIVYLTAYADEATLTRARTTLPFGYVLKPFEPRELKANLEIAFHKHQFDQLLKDNQQWLLGVLTSISEGVAATDAEGLIKFLNPVAEALTGWSEAEAIGKSPEEVLRLVHEFSQELVENPVMQALKRGTIVNADTSMFLANRAGDTIPVIPSTGPIQTSQGQIQGAVVVFRDMSEQHQLQAQLEHNAMHDSLTQLPNRALLFDRLQLAIERAQRSPTFGFAVMLLDIDRFKFINDTFGHTVGDQVLVAVAPRLLEQLRSVDTVARLGGDEFAILLEDVTDPNVALKTAQRIIHTISQPLPLTAHTLQVTSSLGIVLSTPTYTNASDLLRDADIAMYQAKASGGNGCELFDSSIHHQAKDRIQQEQELRRAIAQADFQVYYQPIVDLATRQLVSAEALIRWQKPGSGLVPPDEFIPLAEELGLIAPIDQWVLQTASRQLQAWQQLQPENAPPLKISINLSSQQINQNASLNELETVLQTLGSVRQHLRLEVTESVFIKNIDRATELFQRFQAWGMQICLDDFGTGYSSLSYLHRLPIDGVKIDRSFVAGMDSDPNKLAIVRAIVGLCHTLNKAVIAEGIENHAQRRLLMDLGCQQGQGYLFAPPLPADQIPAWLDTDPATATHRD</sequence>
<dbReference type="FunFam" id="3.20.20.450:FF:000001">
    <property type="entry name" value="Cyclic di-GMP phosphodiesterase yahA"/>
    <property type="match status" value="1"/>
</dbReference>
<reference evidence="1" key="1">
    <citation type="submission" date="2014-11" db="EMBL/GenBank/DDBJ databases">
        <authorList>
            <person name="Malar M.C."/>
            <person name="Sen D."/>
            <person name="Tripathy S."/>
        </authorList>
    </citation>
    <scope>NUCLEOTIDE SEQUENCE</scope>
    <source>
        <strain evidence="1">BDU141951</strain>
    </source>
</reference>
<dbReference type="Pfam" id="PF00072">
    <property type="entry name" value="Response_reg"/>
    <property type="match status" value="1"/>
</dbReference>
<dbReference type="InterPro" id="IPR000160">
    <property type="entry name" value="GGDEF_dom"/>
</dbReference>
<name>A0A0C1Y4I2_9CYAN</name>
<dbReference type="SUPFAM" id="SSF55073">
    <property type="entry name" value="Nucleotide cyclase"/>
    <property type="match status" value="1"/>
</dbReference>
<dbReference type="CDD" id="cd01948">
    <property type="entry name" value="EAL"/>
    <property type="match status" value="1"/>
</dbReference>
<dbReference type="InterPro" id="IPR043128">
    <property type="entry name" value="Rev_trsase/Diguanyl_cyclase"/>
</dbReference>
<dbReference type="SMART" id="SM00267">
    <property type="entry name" value="GGDEF"/>
    <property type="match status" value="1"/>
</dbReference>
<dbReference type="EMBL" id="JTHE02000003">
    <property type="protein sequence ID" value="NEV68330.1"/>
    <property type="molecule type" value="Genomic_DNA"/>
</dbReference>
<comment type="caution">
    <text evidence="1">The sequence shown here is derived from an EMBL/GenBank/DDBJ whole genome shotgun (WGS) entry which is preliminary data.</text>
</comment>
<dbReference type="PANTHER" id="PTHR44757:SF2">
    <property type="entry name" value="BIOFILM ARCHITECTURE MAINTENANCE PROTEIN MBAA"/>
    <property type="match status" value="1"/>
</dbReference>
<dbReference type="CDD" id="cd01949">
    <property type="entry name" value="GGDEF"/>
    <property type="match status" value="1"/>
</dbReference>
<evidence type="ECO:0000313" key="1">
    <source>
        <dbReference type="EMBL" id="NEV68330.1"/>
    </source>
</evidence>
<reference evidence="1" key="3">
    <citation type="submission" date="2020-02" db="EMBL/GenBank/DDBJ databases">
        <authorList>
            <person name="Sarangi A.N."/>
            <person name="Ghosh S."/>
            <person name="Mukherjee M."/>
            <person name="Tripathy S."/>
        </authorList>
    </citation>
    <scope>NUCLEOTIDE SEQUENCE</scope>
    <source>
        <strain evidence="1">BDU141951</strain>
    </source>
</reference>
<protein>
    <submittedName>
        <fullName evidence="1">EAL domain-containing protein</fullName>
    </submittedName>
</protein>
<dbReference type="SMART" id="SM00091">
    <property type="entry name" value="PAS"/>
    <property type="match status" value="1"/>
</dbReference>
<dbReference type="PROSITE" id="PS50883">
    <property type="entry name" value="EAL"/>
    <property type="match status" value="1"/>
</dbReference>
<dbReference type="SUPFAM" id="SSF52172">
    <property type="entry name" value="CheY-like"/>
    <property type="match status" value="1"/>
</dbReference>
<dbReference type="InterPro" id="IPR001789">
    <property type="entry name" value="Sig_transdc_resp-reg_receiver"/>
</dbReference>
<dbReference type="Gene3D" id="3.20.20.450">
    <property type="entry name" value="EAL domain"/>
    <property type="match status" value="1"/>
</dbReference>
<proteinExistence type="predicted"/>
<gene>
    <name evidence="1" type="ORF">QQ91_014545</name>
</gene>
<dbReference type="SUPFAM" id="SSF141868">
    <property type="entry name" value="EAL domain-like"/>
    <property type="match status" value="1"/>
</dbReference>
<dbReference type="SMART" id="SM00052">
    <property type="entry name" value="EAL"/>
    <property type="match status" value="1"/>
</dbReference>
<dbReference type="InterPro" id="IPR035965">
    <property type="entry name" value="PAS-like_dom_sf"/>
</dbReference>
<dbReference type="InterPro" id="IPR013656">
    <property type="entry name" value="PAS_4"/>
</dbReference>
<dbReference type="CDD" id="cd00130">
    <property type="entry name" value="PAS"/>
    <property type="match status" value="1"/>
</dbReference>
<reference evidence="1" key="2">
    <citation type="journal article" date="2015" name="Genome Announc.">
        <title>Draft Genome Sequence of Filamentous Marine Cyanobacterium Lyngbya confervoides Strain BDU141951.</title>
        <authorList>
            <person name="Chandrababunaidu M.M."/>
            <person name="Sen D."/>
            <person name="Tripathy S."/>
        </authorList>
    </citation>
    <scope>NUCLEOTIDE SEQUENCE</scope>
    <source>
        <strain evidence="1">BDU141951</strain>
    </source>
</reference>
<dbReference type="SUPFAM" id="SSF55785">
    <property type="entry name" value="PYP-like sensor domain (PAS domain)"/>
    <property type="match status" value="1"/>
</dbReference>
<dbReference type="PROSITE" id="PS50887">
    <property type="entry name" value="GGDEF"/>
    <property type="match status" value="1"/>
</dbReference>
<dbReference type="NCBIfam" id="TIGR00229">
    <property type="entry name" value="sensory_box"/>
    <property type="match status" value="1"/>
</dbReference>
<dbReference type="PROSITE" id="PS50113">
    <property type="entry name" value="PAC"/>
    <property type="match status" value="1"/>
</dbReference>
<accession>A0A0C1Y4I2</accession>
<dbReference type="Pfam" id="PF00990">
    <property type="entry name" value="GGDEF"/>
    <property type="match status" value="1"/>
</dbReference>
<dbReference type="InterPro" id="IPR000700">
    <property type="entry name" value="PAS-assoc_C"/>
</dbReference>
<dbReference type="Pfam" id="PF00563">
    <property type="entry name" value="EAL"/>
    <property type="match status" value="1"/>
</dbReference>
<dbReference type="PROSITE" id="PS50112">
    <property type="entry name" value="PAS"/>
    <property type="match status" value="1"/>
</dbReference>
<dbReference type="Gene3D" id="3.30.70.270">
    <property type="match status" value="1"/>
</dbReference>
<dbReference type="PROSITE" id="PS50110">
    <property type="entry name" value="RESPONSE_REGULATORY"/>
    <property type="match status" value="1"/>
</dbReference>
<dbReference type="InterPro" id="IPR001633">
    <property type="entry name" value="EAL_dom"/>
</dbReference>
<dbReference type="InterPro" id="IPR011006">
    <property type="entry name" value="CheY-like_superfamily"/>
</dbReference>
<dbReference type="Pfam" id="PF08448">
    <property type="entry name" value="PAS_4"/>
    <property type="match status" value="1"/>
</dbReference>
<dbReference type="NCBIfam" id="TIGR00254">
    <property type="entry name" value="GGDEF"/>
    <property type="match status" value="1"/>
</dbReference>
<dbReference type="FunFam" id="3.30.70.270:FF:000001">
    <property type="entry name" value="Diguanylate cyclase domain protein"/>
    <property type="match status" value="1"/>
</dbReference>
<organism evidence="1">
    <name type="scientific">Lyngbya confervoides BDU141951</name>
    <dbReference type="NCBI Taxonomy" id="1574623"/>
    <lineage>
        <taxon>Bacteria</taxon>
        <taxon>Bacillati</taxon>
        <taxon>Cyanobacteriota</taxon>
        <taxon>Cyanophyceae</taxon>
        <taxon>Oscillatoriophycideae</taxon>
        <taxon>Oscillatoriales</taxon>
        <taxon>Microcoleaceae</taxon>
        <taxon>Lyngbya</taxon>
    </lineage>
</organism>
<dbReference type="InterPro" id="IPR000014">
    <property type="entry name" value="PAS"/>
</dbReference>
<dbReference type="InterPro" id="IPR035919">
    <property type="entry name" value="EAL_sf"/>
</dbReference>
<dbReference type="InterPro" id="IPR052155">
    <property type="entry name" value="Biofilm_reg_signaling"/>
</dbReference>